<evidence type="ECO:0000313" key="1">
    <source>
        <dbReference type="EMBL" id="DAF89817.1"/>
    </source>
</evidence>
<dbReference type="Gene3D" id="3.90.190.10">
    <property type="entry name" value="Protein tyrosine phosphatase superfamily"/>
    <property type="match status" value="1"/>
</dbReference>
<proteinExistence type="predicted"/>
<dbReference type="EMBL" id="BK016017">
    <property type="protein sequence ID" value="DAF89817.1"/>
    <property type="molecule type" value="Genomic_DNA"/>
</dbReference>
<accession>A0A8S5U5Q9</accession>
<reference evidence="1" key="1">
    <citation type="journal article" date="2021" name="Proc. Natl. Acad. Sci. U.S.A.">
        <title>A Catalog of Tens of Thousands of Viruses from Human Metagenomes Reveals Hidden Associations with Chronic Diseases.</title>
        <authorList>
            <person name="Tisza M.J."/>
            <person name="Buck C.B."/>
        </authorList>
    </citation>
    <scope>NUCLEOTIDE SEQUENCE</scope>
    <source>
        <strain evidence="1">CteLh2</strain>
    </source>
</reference>
<protein>
    <submittedName>
        <fullName evidence="1">Cyclin-dependent kinase inhibitor</fullName>
    </submittedName>
</protein>
<organism evidence="1">
    <name type="scientific">Siphoviridae sp. cteLh2</name>
    <dbReference type="NCBI Taxonomy" id="2825590"/>
    <lineage>
        <taxon>Viruses</taxon>
        <taxon>Duplodnaviria</taxon>
        <taxon>Heunggongvirae</taxon>
        <taxon>Uroviricota</taxon>
        <taxon>Caudoviricetes</taxon>
    </lineage>
</organism>
<dbReference type="SUPFAM" id="SSF52799">
    <property type="entry name" value="(Phosphotyrosine protein) phosphatases II"/>
    <property type="match status" value="1"/>
</dbReference>
<name>A0A8S5U5Q9_9CAUD</name>
<sequence>MIKIKYNIQIMSKQECTMFSTRDLNEDYIIISINDSNCNTVIYDNPKIVDVLKLTFDDIEIFIDGLVRFNKTHAVQIKEFIDKYKDTVANIVVHCTAEISRSGAVGCCLARYLNGDDSYLLITGRYSPNKFVYKNLSKTLELEYSEELFKHKKSLRNKGERIASTKMYQDYGISIDDMFCDVIID</sequence>
<dbReference type="InterPro" id="IPR029021">
    <property type="entry name" value="Prot-tyrosine_phosphatase-like"/>
</dbReference>